<name>A0A6A4Z2D0_APHAT</name>
<evidence type="ECO:0000313" key="2">
    <source>
        <dbReference type="EMBL" id="KAF0706160.1"/>
    </source>
</evidence>
<dbReference type="InterPro" id="IPR036397">
    <property type="entry name" value="RNaseH_sf"/>
</dbReference>
<reference evidence="2 3" key="1">
    <citation type="submission" date="2019-06" db="EMBL/GenBank/DDBJ databases">
        <title>Genomics analysis of Aphanomyces spp. identifies a new class of oomycete effector associated with host adaptation.</title>
        <authorList>
            <person name="Gaulin E."/>
        </authorList>
    </citation>
    <scope>NUCLEOTIDE SEQUENCE [LARGE SCALE GENOMIC DNA]</scope>
    <source>
        <strain evidence="2 3">E</strain>
    </source>
</reference>
<accession>A0A6A4Z2D0</accession>
<dbReference type="GO" id="GO:0003676">
    <property type="term" value="F:nucleic acid binding"/>
    <property type="evidence" value="ECO:0007669"/>
    <property type="project" value="InterPro"/>
</dbReference>
<dbReference type="InterPro" id="IPR001584">
    <property type="entry name" value="Integrase_cat-core"/>
</dbReference>
<gene>
    <name evidence="2" type="ORF">AaE_014249</name>
</gene>
<dbReference type="InterPro" id="IPR050951">
    <property type="entry name" value="Retrovirus_Pol_polyprotein"/>
</dbReference>
<dbReference type="InterPro" id="IPR012337">
    <property type="entry name" value="RNaseH-like_sf"/>
</dbReference>
<dbReference type="VEuPathDB" id="FungiDB:H257_03305"/>
<dbReference type="EMBL" id="VJMI01019874">
    <property type="protein sequence ID" value="KAF0706160.1"/>
    <property type="molecule type" value="Genomic_DNA"/>
</dbReference>
<evidence type="ECO:0000259" key="1">
    <source>
        <dbReference type="PROSITE" id="PS50994"/>
    </source>
</evidence>
<dbReference type="PROSITE" id="PS50994">
    <property type="entry name" value="INTEGRASE"/>
    <property type="match status" value="1"/>
</dbReference>
<dbReference type="GO" id="GO:0015074">
    <property type="term" value="P:DNA integration"/>
    <property type="evidence" value="ECO:0007669"/>
    <property type="project" value="InterPro"/>
</dbReference>
<feature type="domain" description="Integrase catalytic" evidence="1">
    <location>
        <begin position="1"/>
        <end position="100"/>
    </location>
</feature>
<feature type="non-terminal residue" evidence="2">
    <location>
        <position position="158"/>
    </location>
</feature>
<dbReference type="PANTHER" id="PTHR37984:SF5">
    <property type="entry name" value="PROTEIN NYNRIN-LIKE"/>
    <property type="match status" value="1"/>
</dbReference>
<protein>
    <recommendedName>
        <fullName evidence="1">Integrase catalytic domain-containing protein</fullName>
    </recommendedName>
</protein>
<dbReference type="Gene3D" id="3.30.420.10">
    <property type="entry name" value="Ribonuclease H-like superfamily/Ribonuclease H"/>
    <property type="match status" value="1"/>
</dbReference>
<dbReference type="PANTHER" id="PTHR37984">
    <property type="entry name" value="PROTEIN CBG26694"/>
    <property type="match status" value="1"/>
</dbReference>
<proteinExistence type="predicted"/>
<dbReference type="Proteomes" id="UP000469452">
    <property type="component" value="Unassembled WGS sequence"/>
</dbReference>
<sequence>MVYGLPSELLMDGAAELTGQVLDELCRITSVENMHSVAYRPAMMGLVERFNRTIRDMVAIYVAPTLNDWDEWLATLTYAYSTATHGTHGFPPMQLMMVRVGKSVLDLQFPAAPIVESMPVWNRQFVAELTRIRAIAKSTLARAQEEMARHYKKGARDR</sequence>
<evidence type="ECO:0000313" key="3">
    <source>
        <dbReference type="Proteomes" id="UP000469452"/>
    </source>
</evidence>
<organism evidence="2 3">
    <name type="scientific">Aphanomyces astaci</name>
    <name type="common">Crayfish plague agent</name>
    <dbReference type="NCBI Taxonomy" id="112090"/>
    <lineage>
        <taxon>Eukaryota</taxon>
        <taxon>Sar</taxon>
        <taxon>Stramenopiles</taxon>
        <taxon>Oomycota</taxon>
        <taxon>Saprolegniomycetes</taxon>
        <taxon>Saprolegniales</taxon>
        <taxon>Verrucalvaceae</taxon>
        <taxon>Aphanomyces</taxon>
    </lineage>
</organism>
<dbReference type="SUPFAM" id="SSF53098">
    <property type="entry name" value="Ribonuclease H-like"/>
    <property type="match status" value="1"/>
</dbReference>
<dbReference type="AlphaFoldDB" id="A0A6A4Z2D0"/>
<comment type="caution">
    <text evidence="2">The sequence shown here is derived from an EMBL/GenBank/DDBJ whole genome shotgun (WGS) entry which is preliminary data.</text>
</comment>